<accession>A0A5N3S4T2</accession>
<evidence type="ECO:0000313" key="3">
    <source>
        <dbReference type="Proteomes" id="UP000326687"/>
    </source>
</evidence>
<dbReference type="Pfam" id="PF24731">
    <property type="entry name" value="DUF7683"/>
    <property type="match status" value="1"/>
</dbReference>
<comment type="caution">
    <text evidence="2">The sequence shown here is derived from an EMBL/GenBank/DDBJ whole genome shotgun (WGS) entry which is preliminary data.</text>
</comment>
<evidence type="ECO:0000313" key="2">
    <source>
        <dbReference type="EMBL" id="KAB0301806.1"/>
    </source>
</evidence>
<dbReference type="RefSeq" id="WP_150897308.1">
    <property type="nucleotide sequence ID" value="NZ_VXDD01000003.1"/>
</dbReference>
<name>A0A5N3S4T2_9VIBR</name>
<dbReference type="Proteomes" id="UP000326687">
    <property type="component" value="Unassembled WGS sequence"/>
</dbReference>
<organism evidence="2 3">
    <name type="scientific">Vibrio fortis</name>
    <dbReference type="NCBI Taxonomy" id="212667"/>
    <lineage>
        <taxon>Bacteria</taxon>
        <taxon>Pseudomonadati</taxon>
        <taxon>Pseudomonadota</taxon>
        <taxon>Gammaproteobacteria</taxon>
        <taxon>Vibrionales</taxon>
        <taxon>Vibrionaceae</taxon>
        <taxon>Vibrio</taxon>
    </lineage>
</organism>
<reference evidence="2 3" key="1">
    <citation type="submission" date="2019-09" db="EMBL/GenBank/DDBJ databases">
        <title>Vibrio Fortis S7-72.</title>
        <authorList>
            <person name="Das S.K."/>
        </authorList>
    </citation>
    <scope>NUCLEOTIDE SEQUENCE [LARGE SCALE GENOMIC DNA]</scope>
    <source>
        <strain evidence="2 3">S7-72</strain>
    </source>
</reference>
<dbReference type="AlphaFoldDB" id="A0A5N3S4T2"/>
<proteinExistence type="predicted"/>
<sequence length="82" mass="9877">MKVCRSITQFSNQTEEYLGEYLLNSFDLPLFQEKFEETDSNDPMYACYPVREIHISFLSSYLDEKIQWDFEKYSYFLEATSI</sequence>
<protein>
    <recommendedName>
        <fullName evidence="1">DUF7683 domain-containing protein</fullName>
    </recommendedName>
</protein>
<feature type="domain" description="DUF7683" evidence="1">
    <location>
        <begin position="5"/>
        <end position="78"/>
    </location>
</feature>
<gene>
    <name evidence="2" type="ORF">F2Z80_22495</name>
</gene>
<dbReference type="InterPro" id="IPR056100">
    <property type="entry name" value="DUF7683"/>
</dbReference>
<evidence type="ECO:0000259" key="1">
    <source>
        <dbReference type="Pfam" id="PF24731"/>
    </source>
</evidence>
<dbReference type="EMBL" id="VXDD01000003">
    <property type="protein sequence ID" value="KAB0301806.1"/>
    <property type="molecule type" value="Genomic_DNA"/>
</dbReference>